<dbReference type="Pfam" id="PF00672">
    <property type="entry name" value="HAMP"/>
    <property type="match status" value="1"/>
</dbReference>
<evidence type="ECO:0000313" key="11">
    <source>
        <dbReference type="Proteomes" id="UP000199615"/>
    </source>
</evidence>
<comment type="subcellular location">
    <subcellularLocation>
        <location evidence="1">Cell inner membrane</location>
        <topology evidence="1">Multi-pass membrane protein</topology>
    </subcellularLocation>
</comment>
<protein>
    <submittedName>
        <fullName evidence="10">Methyl-accepting chemotaxis sensory transducer</fullName>
    </submittedName>
</protein>
<feature type="domain" description="HAMP" evidence="9">
    <location>
        <begin position="220"/>
        <end position="273"/>
    </location>
</feature>
<keyword evidence="11" id="KW-1185">Reference proteome</keyword>
<evidence type="ECO:0000259" key="7">
    <source>
        <dbReference type="PROSITE" id="PS50111"/>
    </source>
</evidence>
<keyword evidence="2" id="KW-1003">Cell membrane</keyword>
<feature type="domain" description="Methyl-accepting transducer" evidence="7">
    <location>
        <begin position="297"/>
        <end position="537"/>
    </location>
</feature>
<dbReference type="Gene3D" id="6.10.340.10">
    <property type="match status" value="1"/>
</dbReference>
<evidence type="ECO:0000256" key="6">
    <source>
        <dbReference type="SAM" id="Phobius"/>
    </source>
</evidence>
<dbReference type="InterPro" id="IPR003660">
    <property type="entry name" value="HAMP_dom"/>
</dbReference>
<comment type="similarity">
    <text evidence="4">Belongs to the methyl-accepting chemotaxis (MCP) protein family.</text>
</comment>
<evidence type="ECO:0000313" key="10">
    <source>
        <dbReference type="EMBL" id="SEO57975.1"/>
    </source>
</evidence>
<dbReference type="PROSITE" id="PS50111">
    <property type="entry name" value="CHEMOTAXIS_TRANSDUC_2"/>
    <property type="match status" value="1"/>
</dbReference>
<dbReference type="SMART" id="SM00283">
    <property type="entry name" value="MA"/>
    <property type="match status" value="1"/>
</dbReference>
<dbReference type="PROSITE" id="PS50885">
    <property type="entry name" value="HAMP"/>
    <property type="match status" value="1"/>
</dbReference>
<reference evidence="11" key="1">
    <citation type="submission" date="2016-10" db="EMBL/GenBank/DDBJ databases">
        <authorList>
            <person name="Varghese N."/>
            <person name="Submissions S."/>
        </authorList>
    </citation>
    <scope>NUCLEOTIDE SEQUENCE [LARGE SCALE GENOMIC DNA]</scope>
    <source>
        <strain evidence="11">DSM 123</strain>
    </source>
</reference>
<dbReference type="PROSITE" id="PS50192">
    <property type="entry name" value="T_SNARE"/>
    <property type="match status" value="1"/>
</dbReference>
<dbReference type="PANTHER" id="PTHR32089">
    <property type="entry name" value="METHYL-ACCEPTING CHEMOTAXIS PROTEIN MCPB"/>
    <property type="match status" value="1"/>
</dbReference>
<dbReference type="SUPFAM" id="SSF158472">
    <property type="entry name" value="HAMP domain-like"/>
    <property type="match status" value="1"/>
</dbReference>
<evidence type="ECO:0000256" key="2">
    <source>
        <dbReference type="ARBA" id="ARBA00022519"/>
    </source>
</evidence>
<dbReference type="Gene3D" id="1.10.287.950">
    <property type="entry name" value="Methyl-accepting chemotaxis protein"/>
    <property type="match status" value="1"/>
</dbReference>
<evidence type="ECO:0000256" key="5">
    <source>
        <dbReference type="PROSITE-ProRule" id="PRU00284"/>
    </source>
</evidence>
<gene>
    <name evidence="10" type="ORF">SAMN05444123_103370</name>
</gene>
<dbReference type="InterPro" id="IPR000727">
    <property type="entry name" value="T_SNARE_dom"/>
</dbReference>
<dbReference type="GO" id="GO:0005886">
    <property type="term" value="C:plasma membrane"/>
    <property type="evidence" value="ECO:0007669"/>
    <property type="project" value="UniProtKB-SubCell"/>
</dbReference>
<evidence type="ECO:0000256" key="1">
    <source>
        <dbReference type="ARBA" id="ARBA00004429"/>
    </source>
</evidence>
<keyword evidence="6" id="KW-0812">Transmembrane</keyword>
<evidence type="ECO:0000256" key="4">
    <source>
        <dbReference type="ARBA" id="ARBA00029447"/>
    </source>
</evidence>
<keyword evidence="6" id="KW-1133">Transmembrane helix</keyword>
<dbReference type="InterPro" id="IPR004089">
    <property type="entry name" value="MCPsignal_dom"/>
</dbReference>
<proteinExistence type="inferred from homology"/>
<dbReference type="SMART" id="SM00304">
    <property type="entry name" value="HAMP"/>
    <property type="match status" value="1"/>
</dbReference>
<keyword evidence="6" id="KW-0472">Membrane</keyword>
<name>A0A1H8QUV6_9BRAD</name>
<evidence type="ECO:0000259" key="9">
    <source>
        <dbReference type="PROSITE" id="PS50885"/>
    </source>
</evidence>
<dbReference type="CDD" id="cd06225">
    <property type="entry name" value="HAMP"/>
    <property type="match status" value="1"/>
</dbReference>
<evidence type="ECO:0000259" key="8">
    <source>
        <dbReference type="PROSITE" id="PS50192"/>
    </source>
</evidence>
<feature type="domain" description="T-SNARE coiled-coil homology" evidence="8">
    <location>
        <begin position="467"/>
        <end position="529"/>
    </location>
</feature>
<keyword evidence="3 5" id="KW-0807">Transducer</keyword>
<dbReference type="AlphaFoldDB" id="A0A1H8QUV6"/>
<feature type="transmembrane region" description="Helical" evidence="6">
    <location>
        <begin position="198"/>
        <end position="219"/>
    </location>
</feature>
<evidence type="ECO:0000256" key="3">
    <source>
        <dbReference type="ARBA" id="ARBA00023224"/>
    </source>
</evidence>
<accession>A0A1H8QUV6</accession>
<keyword evidence="2" id="KW-0997">Cell inner membrane</keyword>
<dbReference type="PANTHER" id="PTHR32089:SF112">
    <property type="entry name" value="LYSOZYME-LIKE PROTEIN-RELATED"/>
    <property type="match status" value="1"/>
</dbReference>
<dbReference type="EMBL" id="FODT01000003">
    <property type="protein sequence ID" value="SEO57975.1"/>
    <property type="molecule type" value="Genomic_DNA"/>
</dbReference>
<sequence length="571" mass="59663">MSFDMGRLIKNIGLSWKVQLAPALLVVALLGIGAYALEVLRINQQGVDVLVSGPVRLSELAGDLNNAAWTAHAKLYRLAATAANETDQAKLTKISTEANAAIAKIPEALAEVDKTLGAAASRPEFQKLKAAVTGYQKQAKNAIEMADGDAGSAMLFIKSAEKSFTDIDALVGDLAESSKDGRDRAIANAKIAIDRQQWTLGAVLLAVSLAGIVMSFLIGRGISRPVVAMSGAMHQLAQGNFAVQLPGLDRGDEVGRMARAVEDFKRQAIEKAERDHVAREREEHAAAEARRAELHQLADGFEAAVGQIVEAVGSASRELEHSADALAKGSATTQQLSNVAASVSTETSNHVQSVASATEEMTASVDEIGRQVRESRAIATEAVSQAEQTDARISKLLQAANRIGDVTELITTIAGQTNLLALNATIESARAGAAGRGFAVVAQEVKALAEQTSKATEEISSQISEIQSATRESAVAIKEIGGTIGRIAHIASTIAASVDEQGSATQEIARSVQKAAIGTSQVAGSIAEVNRGAADTGKASSHVLTSAQSLSSENGRLRTEVQKFLATVRVA</sequence>
<dbReference type="SUPFAM" id="SSF58104">
    <property type="entry name" value="Methyl-accepting chemotaxis protein (MCP) signaling domain"/>
    <property type="match status" value="1"/>
</dbReference>
<dbReference type="GO" id="GO:0007165">
    <property type="term" value="P:signal transduction"/>
    <property type="evidence" value="ECO:0007669"/>
    <property type="project" value="UniProtKB-KW"/>
</dbReference>
<organism evidence="10 11">
    <name type="scientific">Rhodopseudomonas pseudopalustris</name>
    <dbReference type="NCBI Taxonomy" id="1513892"/>
    <lineage>
        <taxon>Bacteria</taxon>
        <taxon>Pseudomonadati</taxon>
        <taxon>Pseudomonadota</taxon>
        <taxon>Alphaproteobacteria</taxon>
        <taxon>Hyphomicrobiales</taxon>
        <taxon>Nitrobacteraceae</taxon>
        <taxon>Rhodopseudomonas</taxon>
    </lineage>
</organism>
<dbReference type="Pfam" id="PF00015">
    <property type="entry name" value="MCPsignal"/>
    <property type="match status" value="1"/>
</dbReference>
<dbReference type="Proteomes" id="UP000199615">
    <property type="component" value="Unassembled WGS sequence"/>
</dbReference>